<dbReference type="PANTHER" id="PTHR43065:SF48">
    <property type="entry name" value="HISTIDINE KINASE"/>
    <property type="match status" value="1"/>
</dbReference>
<gene>
    <name evidence="5" type="ORF">SAMN04488136_105153</name>
</gene>
<dbReference type="SUPFAM" id="SSF55874">
    <property type="entry name" value="ATPase domain of HSP90 chaperone/DNA topoisomerase II/histidine kinase"/>
    <property type="match status" value="1"/>
</dbReference>
<dbReference type="InterPro" id="IPR004358">
    <property type="entry name" value="Sig_transdc_His_kin-like_C"/>
</dbReference>
<name>A0A1G7YIS1_9VIBR</name>
<dbReference type="CDD" id="cd00038">
    <property type="entry name" value="CAP_ED"/>
    <property type="match status" value="1"/>
</dbReference>
<dbReference type="Gene3D" id="3.30.565.10">
    <property type="entry name" value="Histidine kinase-like ATPase, C-terminal domain"/>
    <property type="match status" value="1"/>
</dbReference>
<organism evidence="5 6">
    <name type="scientific">Vibrio xiamenensis</name>
    <dbReference type="NCBI Taxonomy" id="861298"/>
    <lineage>
        <taxon>Bacteria</taxon>
        <taxon>Pseudomonadati</taxon>
        <taxon>Pseudomonadota</taxon>
        <taxon>Gammaproteobacteria</taxon>
        <taxon>Vibrionales</taxon>
        <taxon>Vibrionaceae</taxon>
        <taxon>Vibrio</taxon>
    </lineage>
</organism>
<dbReference type="Gene3D" id="1.10.287.130">
    <property type="match status" value="1"/>
</dbReference>
<dbReference type="InterPro" id="IPR014710">
    <property type="entry name" value="RmlC-like_jellyroll"/>
</dbReference>
<dbReference type="InterPro" id="IPR036097">
    <property type="entry name" value="HisK_dim/P_sf"/>
</dbReference>
<dbReference type="EC" id="2.7.13.3" evidence="2"/>
<dbReference type="Pfam" id="PF02518">
    <property type="entry name" value="HATPase_c"/>
    <property type="match status" value="1"/>
</dbReference>
<evidence type="ECO:0000256" key="2">
    <source>
        <dbReference type="ARBA" id="ARBA00012438"/>
    </source>
</evidence>
<dbReference type="InterPro" id="IPR003594">
    <property type="entry name" value="HATPase_dom"/>
</dbReference>
<keyword evidence="6" id="KW-1185">Reference proteome</keyword>
<reference evidence="5 6" key="1">
    <citation type="submission" date="2016-10" db="EMBL/GenBank/DDBJ databases">
        <authorList>
            <person name="de Groot N.N."/>
        </authorList>
    </citation>
    <scope>NUCLEOTIDE SEQUENCE [LARGE SCALE GENOMIC DNA]</scope>
    <source>
        <strain evidence="5 6">CGMCC 1.10228</strain>
    </source>
</reference>
<dbReference type="Proteomes" id="UP000198854">
    <property type="component" value="Unassembled WGS sequence"/>
</dbReference>
<protein>
    <recommendedName>
        <fullName evidence="2">histidine kinase</fullName>
        <ecNumber evidence="2">2.7.13.3</ecNumber>
    </recommendedName>
</protein>
<dbReference type="AlphaFoldDB" id="A0A1G7YIS1"/>
<dbReference type="EMBL" id="FNDD01000005">
    <property type="protein sequence ID" value="SDG96297.1"/>
    <property type="molecule type" value="Genomic_DNA"/>
</dbReference>
<dbReference type="InterPro" id="IPR018490">
    <property type="entry name" value="cNMP-bd_dom_sf"/>
</dbReference>
<dbReference type="Gene3D" id="2.60.120.10">
    <property type="entry name" value="Jelly Rolls"/>
    <property type="match status" value="1"/>
</dbReference>
<dbReference type="PROSITE" id="PS50109">
    <property type="entry name" value="HIS_KIN"/>
    <property type="match status" value="1"/>
</dbReference>
<sequence length="437" mass="48783">MRLSELIEAYFSAPERQITIAPGEQLLVQGGFNDRLYYVLEGELEGYYAQSQASDVKLFSASFGAFIGVHSFFSRTWVPSSTVVAKSQTRLAWIDRHVKVLEQTNWGTLTEQFMPVIVAELSQRQRRATQEAIEKERALEKLHLAEQMTTLGQLAAGLAHELNNAIGVVSSKSEQLQNLVTELLDEAHPQALEFFQHGLTQGQRCSSKQARTLASQIENYCGIGRQLAKSLAKALPDGELNPHWLAQPEDAVRFWQAGRDLHDLRLAAKHTVGIVQSVKQLGRTEINQDENVDINDSINKAVALLQSDLRRVTVKMRPAELPLFHGSQTELVQVWVNIIKNACDAMQDTEQPQVVIQTRLDKKRLLITIANNGPAMNETVRRQIFQPNFTTKKGGLSFGLGLGLSIVKRIITGYGGSIAVKSDNQHTIFRIKLPLED</sequence>
<evidence type="ECO:0000256" key="1">
    <source>
        <dbReference type="ARBA" id="ARBA00000085"/>
    </source>
</evidence>
<evidence type="ECO:0000313" key="6">
    <source>
        <dbReference type="Proteomes" id="UP000198854"/>
    </source>
</evidence>
<dbReference type="SUPFAM" id="SSF47384">
    <property type="entry name" value="Homodimeric domain of signal transducing histidine kinase"/>
    <property type="match status" value="1"/>
</dbReference>
<dbReference type="PRINTS" id="PR00344">
    <property type="entry name" value="BCTRLSENSOR"/>
</dbReference>
<feature type="domain" description="Histidine kinase" evidence="4">
    <location>
        <begin position="274"/>
        <end position="437"/>
    </location>
</feature>
<feature type="domain" description="Cyclic nucleotide-binding" evidence="3">
    <location>
        <begin position="1"/>
        <end position="96"/>
    </location>
</feature>
<evidence type="ECO:0000259" key="3">
    <source>
        <dbReference type="PROSITE" id="PS50042"/>
    </source>
</evidence>
<dbReference type="InterPro" id="IPR036890">
    <property type="entry name" value="HATPase_C_sf"/>
</dbReference>
<dbReference type="PANTHER" id="PTHR43065">
    <property type="entry name" value="SENSOR HISTIDINE KINASE"/>
    <property type="match status" value="1"/>
</dbReference>
<evidence type="ECO:0000259" key="4">
    <source>
        <dbReference type="PROSITE" id="PS50109"/>
    </source>
</evidence>
<dbReference type="GO" id="GO:0000155">
    <property type="term" value="F:phosphorelay sensor kinase activity"/>
    <property type="evidence" value="ECO:0007669"/>
    <property type="project" value="InterPro"/>
</dbReference>
<dbReference type="InterPro" id="IPR000595">
    <property type="entry name" value="cNMP-bd_dom"/>
</dbReference>
<dbReference type="PROSITE" id="PS50042">
    <property type="entry name" value="CNMP_BINDING_3"/>
    <property type="match status" value="1"/>
</dbReference>
<accession>A0A1G7YIS1</accession>
<evidence type="ECO:0000313" key="5">
    <source>
        <dbReference type="EMBL" id="SDG96297.1"/>
    </source>
</evidence>
<dbReference type="STRING" id="861298.SAMN04488136_105153"/>
<comment type="catalytic activity">
    <reaction evidence="1">
        <text>ATP + protein L-histidine = ADP + protein N-phospho-L-histidine.</text>
        <dbReference type="EC" id="2.7.13.3"/>
    </reaction>
</comment>
<proteinExistence type="predicted"/>
<dbReference type="SMART" id="SM00387">
    <property type="entry name" value="HATPase_c"/>
    <property type="match status" value="1"/>
</dbReference>
<dbReference type="InterPro" id="IPR005467">
    <property type="entry name" value="His_kinase_dom"/>
</dbReference>
<dbReference type="SUPFAM" id="SSF51206">
    <property type="entry name" value="cAMP-binding domain-like"/>
    <property type="match status" value="1"/>
</dbReference>